<name>A0A7C8RE06_ORBOL</name>
<dbReference type="InterPro" id="IPR013856">
    <property type="entry name" value="Peptidase_M4_domain"/>
</dbReference>
<keyword evidence="5" id="KW-0862">Zinc</keyword>
<evidence type="ECO:0000256" key="6">
    <source>
        <dbReference type="ARBA" id="ARBA00023049"/>
    </source>
</evidence>
<keyword evidence="6" id="KW-0482">Metalloprotease</keyword>
<sequence>MSKSSDETEDTSDDAQPLCFFVPSKLFIDLKQSSQTRETTKTVAARVLDQMDDAAKKNKSQGLWNIPAREDYDPDNSECRKPFRILIQAIQTGLLGDLADPANNFQKSFYSREEGEEPWSIREPLTGDFEDVAIAKSYHDAVDKCYDNLGIAHEFFLKCFNHNSIDDKGAPLIAVVHYGFSFPCAFYAPSGFDEWQYAFCFGDGWDQLSDMDSESKFFGNFAGSLECVAHEMMHAITHYLVNLEYSGESGALNEHISDTFGMMAEQWHKGHTVKQSDWLIGEDILLPEIRSYVGIDGVTDPEKSYAMKSMKAPGTAYNIKGLGGDNQVCYMKDYKYDLPIDKNHDWGGVHINSGIPNHAFYQFANFLGGNSWDLAGKIWFESLKSEEMYSKCRFLDWARITIKTAKSYKSLTPLSLDENGKENTVASLLRTAWKIVGINTPISILND</sequence>
<evidence type="ECO:0000256" key="2">
    <source>
        <dbReference type="ARBA" id="ARBA00022670"/>
    </source>
</evidence>
<comment type="caution">
    <text evidence="9">The sequence shown here is derived from an EMBL/GenBank/DDBJ whole genome shotgun (WGS) entry which is preliminary data.</text>
</comment>
<accession>A0A7C8RE06</accession>
<feature type="domain" description="Peptidase M4 C-terminal" evidence="8">
    <location>
        <begin position="242"/>
        <end position="408"/>
    </location>
</feature>
<evidence type="ECO:0000256" key="1">
    <source>
        <dbReference type="ARBA" id="ARBA00009388"/>
    </source>
</evidence>
<dbReference type="SUPFAM" id="SSF55486">
    <property type="entry name" value="Metalloproteases ('zincins'), catalytic domain"/>
    <property type="match status" value="1"/>
</dbReference>
<dbReference type="Proteomes" id="UP000474640">
    <property type="component" value="Unassembled WGS sequence"/>
</dbReference>
<keyword evidence="4" id="KW-0378">Hydrolase</keyword>
<dbReference type="PRINTS" id="PR00730">
    <property type="entry name" value="THERMOLYSIN"/>
</dbReference>
<evidence type="ECO:0000313" key="9">
    <source>
        <dbReference type="EMBL" id="KAF3286136.1"/>
    </source>
</evidence>
<reference evidence="9 10" key="1">
    <citation type="submission" date="2020-01" db="EMBL/GenBank/DDBJ databases">
        <authorList>
            <person name="Palmer J.M."/>
        </authorList>
    </citation>
    <scope>NUCLEOTIDE SEQUENCE [LARGE SCALE GENOMIC DNA]</scope>
    <source>
        <strain evidence="9 10">TWF970</strain>
    </source>
</reference>
<dbReference type="InterPro" id="IPR052759">
    <property type="entry name" value="Metalloprotease_M4"/>
</dbReference>
<evidence type="ECO:0000259" key="7">
    <source>
        <dbReference type="Pfam" id="PF01447"/>
    </source>
</evidence>
<dbReference type="InterPro" id="IPR027268">
    <property type="entry name" value="Peptidase_M4/M1_CTD_sf"/>
</dbReference>
<dbReference type="PANTHER" id="PTHR43579:SF1">
    <property type="entry name" value="NEUTRAL METALLOPROTEINASE"/>
    <property type="match status" value="1"/>
</dbReference>
<dbReference type="GO" id="GO:0006508">
    <property type="term" value="P:proteolysis"/>
    <property type="evidence" value="ECO:0007669"/>
    <property type="project" value="UniProtKB-KW"/>
</dbReference>
<evidence type="ECO:0000313" key="10">
    <source>
        <dbReference type="Proteomes" id="UP000474640"/>
    </source>
</evidence>
<keyword evidence="2" id="KW-0645">Protease</keyword>
<dbReference type="GO" id="GO:0046872">
    <property type="term" value="F:metal ion binding"/>
    <property type="evidence" value="ECO:0007669"/>
    <property type="project" value="UniProtKB-KW"/>
</dbReference>
<dbReference type="OrthoDB" id="5332336at2759"/>
<dbReference type="Pfam" id="PF01447">
    <property type="entry name" value="Peptidase_M4"/>
    <property type="match status" value="1"/>
</dbReference>
<dbReference type="Gene3D" id="1.10.390.10">
    <property type="entry name" value="Neutral Protease Domain 2"/>
    <property type="match status" value="1"/>
</dbReference>
<gene>
    <name evidence="9" type="primary">PRT1_2</name>
    <name evidence="9" type="ORF">TWF970_009686</name>
</gene>
<dbReference type="Pfam" id="PF02868">
    <property type="entry name" value="Peptidase_M4_C"/>
    <property type="match status" value="1"/>
</dbReference>
<dbReference type="AlphaFoldDB" id="A0A7C8RE06"/>
<dbReference type="InterPro" id="IPR023612">
    <property type="entry name" value="Peptidase_M4"/>
</dbReference>
<feature type="domain" description="Peptidase M4" evidence="7">
    <location>
        <begin position="138"/>
        <end position="237"/>
    </location>
</feature>
<dbReference type="CDD" id="cd09597">
    <property type="entry name" value="M4_TLP"/>
    <property type="match status" value="1"/>
</dbReference>
<dbReference type="EMBL" id="JAABOJ010000006">
    <property type="protein sequence ID" value="KAF3286136.1"/>
    <property type="molecule type" value="Genomic_DNA"/>
</dbReference>
<keyword evidence="9" id="KW-0648">Protein biosynthesis</keyword>
<dbReference type="PANTHER" id="PTHR43579">
    <property type="match status" value="1"/>
</dbReference>
<evidence type="ECO:0000256" key="5">
    <source>
        <dbReference type="ARBA" id="ARBA00022833"/>
    </source>
</evidence>
<dbReference type="GO" id="GO:0003743">
    <property type="term" value="F:translation initiation factor activity"/>
    <property type="evidence" value="ECO:0007669"/>
    <property type="project" value="UniProtKB-KW"/>
</dbReference>
<evidence type="ECO:0000259" key="8">
    <source>
        <dbReference type="Pfam" id="PF02868"/>
    </source>
</evidence>
<protein>
    <submittedName>
        <fullName evidence="9">Translation initiation factor 3 subunit b</fullName>
    </submittedName>
</protein>
<dbReference type="GO" id="GO:0004222">
    <property type="term" value="F:metalloendopeptidase activity"/>
    <property type="evidence" value="ECO:0007669"/>
    <property type="project" value="InterPro"/>
</dbReference>
<organism evidence="9 10">
    <name type="scientific">Orbilia oligospora</name>
    <name type="common">Nematode-trapping fungus</name>
    <name type="synonym">Arthrobotrys oligospora</name>
    <dbReference type="NCBI Taxonomy" id="2813651"/>
    <lineage>
        <taxon>Eukaryota</taxon>
        <taxon>Fungi</taxon>
        <taxon>Dikarya</taxon>
        <taxon>Ascomycota</taxon>
        <taxon>Pezizomycotina</taxon>
        <taxon>Orbiliomycetes</taxon>
        <taxon>Orbiliales</taxon>
        <taxon>Orbiliaceae</taxon>
        <taxon>Orbilia</taxon>
    </lineage>
</organism>
<evidence type="ECO:0000256" key="4">
    <source>
        <dbReference type="ARBA" id="ARBA00022801"/>
    </source>
</evidence>
<dbReference type="Gene3D" id="3.10.170.10">
    <property type="match status" value="1"/>
</dbReference>
<evidence type="ECO:0000256" key="3">
    <source>
        <dbReference type="ARBA" id="ARBA00022723"/>
    </source>
</evidence>
<comment type="similarity">
    <text evidence="1">Belongs to the peptidase M4 family.</text>
</comment>
<dbReference type="InterPro" id="IPR001570">
    <property type="entry name" value="Peptidase_M4_C_domain"/>
</dbReference>
<proteinExistence type="inferred from homology"/>
<keyword evidence="9" id="KW-0396">Initiation factor</keyword>
<keyword evidence="3" id="KW-0479">Metal-binding</keyword>